<keyword evidence="3" id="KW-1185">Reference proteome</keyword>
<sequence>MTDGPAYDLVVRGGSVVDGSGAEPRRADVAVSGGTVAAVGDLRDAAAAVELDATGTYVLPGFIDAHSHADALLADPRVQEAYLCQGVTTLVLGQDGLGFAPTDAAAAGYVSRYFAAVDGPAPAGFAGGGTVDVLLRSYDGAGALNAALLVPAGSVRYAVVGPAARPATATEVDRMAGLVADGLVEGAVGVSTGLDYVPGVFADASELAAVCAPAAAVGGVYVSHLRGYSAARIEHSLAEAAQIGRASGVAVHVSHLHGRAAVVEPALERMVREVEHGVSFDSYPYLRGSSILAMLLLPPDLQQGGLEATLDRLADPTVRHRLRSEVLPANGYVPSIRLSFLRAPELAWAEGMGLEQAARAAASDLTDFVCDALVACELAVGCVFENGPDRTEEDLRQLLRSPLHLASSDAIFLGSAPHPRGWGSFARLLARHVGGLGDWTWGAAAWHLSGHAAERFQLGRRGRVEPGAVADLAVLDPAAVTDRATYESPREPATGVRHVLVAGVPVVEHGRLTVARPGRGIRRSQRLDR</sequence>
<evidence type="ECO:0000313" key="3">
    <source>
        <dbReference type="Proteomes" id="UP000281955"/>
    </source>
</evidence>
<dbReference type="InParanoid" id="A0A420XJU7"/>
<dbReference type="AlphaFoldDB" id="A0A420XJU7"/>
<dbReference type="GO" id="GO:0016812">
    <property type="term" value="F:hydrolase activity, acting on carbon-nitrogen (but not peptide) bonds, in cyclic amides"/>
    <property type="evidence" value="ECO:0007669"/>
    <property type="project" value="TreeGrafter"/>
</dbReference>
<dbReference type="PANTHER" id="PTHR11647:SF1">
    <property type="entry name" value="COLLAPSIN RESPONSE MEDIATOR PROTEIN"/>
    <property type="match status" value="1"/>
</dbReference>
<dbReference type="InterPro" id="IPR011059">
    <property type="entry name" value="Metal-dep_hydrolase_composite"/>
</dbReference>
<dbReference type="RefSeq" id="WP_121195050.1">
    <property type="nucleotide sequence ID" value="NZ_RBWV01000017.1"/>
</dbReference>
<dbReference type="Pfam" id="PF07969">
    <property type="entry name" value="Amidohydro_3"/>
    <property type="match status" value="1"/>
</dbReference>
<dbReference type="Proteomes" id="UP000281955">
    <property type="component" value="Unassembled WGS sequence"/>
</dbReference>
<dbReference type="Gene3D" id="3.20.20.140">
    <property type="entry name" value="Metal-dependent hydrolases"/>
    <property type="match status" value="2"/>
</dbReference>
<dbReference type="InterPro" id="IPR032466">
    <property type="entry name" value="Metal_Hydrolase"/>
</dbReference>
<dbReference type="SUPFAM" id="SSF51338">
    <property type="entry name" value="Composite domain of metallo-dependent hydrolases"/>
    <property type="match status" value="1"/>
</dbReference>
<comment type="caution">
    <text evidence="2">The sequence shown here is derived from an EMBL/GenBank/DDBJ whole genome shotgun (WGS) entry which is preliminary data.</text>
</comment>
<feature type="domain" description="Amidohydrolase 3" evidence="1">
    <location>
        <begin position="51"/>
        <end position="507"/>
    </location>
</feature>
<proteinExistence type="predicted"/>
<dbReference type="InterPro" id="IPR013108">
    <property type="entry name" value="Amidohydro_3"/>
</dbReference>
<evidence type="ECO:0000259" key="1">
    <source>
        <dbReference type="Pfam" id="PF07969"/>
    </source>
</evidence>
<reference evidence="2 3" key="1">
    <citation type="submission" date="2018-10" db="EMBL/GenBank/DDBJ databases">
        <title>Genomic Encyclopedia of Archaeal and Bacterial Type Strains, Phase II (KMG-II): from individual species to whole genera.</title>
        <authorList>
            <person name="Goeker M."/>
        </authorList>
    </citation>
    <scope>NUCLEOTIDE SEQUENCE [LARGE SCALE GENOMIC DNA]</scope>
    <source>
        <strain evidence="2 3">RP-AC37</strain>
    </source>
</reference>
<dbReference type="Gene3D" id="2.30.40.10">
    <property type="entry name" value="Urease, subunit C, domain 1"/>
    <property type="match status" value="2"/>
</dbReference>
<organism evidence="2 3">
    <name type="scientific">Motilibacter peucedani</name>
    <dbReference type="NCBI Taxonomy" id="598650"/>
    <lineage>
        <taxon>Bacteria</taxon>
        <taxon>Bacillati</taxon>
        <taxon>Actinomycetota</taxon>
        <taxon>Actinomycetes</taxon>
        <taxon>Motilibacterales</taxon>
        <taxon>Motilibacteraceae</taxon>
        <taxon>Motilibacter</taxon>
    </lineage>
</organism>
<accession>A0A420XJU7</accession>
<dbReference type="PANTHER" id="PTHR11647">
    <property type="entry name" value="HYDRANTOINASE/DIHYDROPYRIMIDINASE FAMILY MEMBER"/>
    <property type="match status" value="1"/>
</dbReference>
<dbReference type="OrthoDB" id="9763537at2"/>
<evidence type="ECO:0000313" key="2">
    <source>
        <dbReference type="EMBL" id="RKS67890.1"/>
    </source>
</evidence>
<gene>
    <name evidence="2" type="ORF">CLV35_3794</name>
</gene>
<dbReference type="SUPFAM" id="SSF51556">
    <property type="entry name" value="Metallo-dependent hydrolases"/>
    <property type="match status" value="1"/>
</dbReference>
<protein>
    <submittedName>
        <fullName evidence="2">N-acyl-D-amino-acid deacylase</fullName>
    </submittedName>
</protein>
<dbReference type="EMBL" id="RBWV01000017">
    <property type="protein sequence ID" value="RKS67890.1"/>
    <property type="molecule type" value="Genomic_DNA"/>
</dbReference>
<dbReference type="GO" id="GO:0005829">
    <property type="term" value="C:cytosol"/>
    <property type="evidence" value="ECO:0007669"/>
    <property type="project" value="TreeGrafter"/>
</dbReference>
<name>A0A420XJU7_9ACTN</name>
<dbReference type="InterPro" id="IPR050378">
    <property type="entry name" value="Metallo-dep_Hydrolases_sf"/>
</dbReference>